<dbReference type="Proteomes" id="UP001056834">
    <property type="component" value="Chromosome"/>
</dbReference>
<protein>
    <recommendedName>
        <fullName evidence="3">Lipoprotein</fullName>
    </recommendedName>
</protein>
<accession>A0ABY4SVN1</accession>
<sequence>MLIFLEMLFILILMSACSFGIYNKGKDYQFDPDFWYLNTEPLSYLRIPKDINFLPDTMNINSDYTIPLINNTASELSDKTLGKRLNIYPPSILSIDNTCDISSCLINTD</sequence>
<evidence type="ECO:0000313" key="2">
    <source>
        <dbReference type="Proteomes" id="UP001056834"/>
    </source>
</evidence>
<evidence type="ECO:0008006" key="3">
    <source>
        <dbReference type="Google" id="ProtNLM"/>
    </source>
</evidence>
<reference evidence="1" key="1">
    <citation type="submission" date="2022-05" db="EMBL/GenBank/DDBJ databases">
        <title>Impact of host demography and evolutionary history on endosymbiont molecular evolution: a test in carpenter ants (Genus Camponotus) and their Blochmannia endosymbionts.</title>
        <authorList>
            <person name="Manthey J.D."/>
            <person name="Giron J.C."/>
            <person name="Hruska J.P."/>
        </authorList>
    </citation>
    <scope>NUCLEOTIDE SEQUENCE</scope>
    <source>
        <strain evidence="1">C-006</strain>
    </source>
</reference>
<dbReference type="EMBL" id="CP097762">
    <property type="protein sequence ID" value="URJ25000.1"/>
    <property type="molecule type" value="Genomic_DNA"/>
</dbReference>
<evidence type="ECO:0000313" key="1">
    <source>
        <dbReference type="EMBL" id="URJ25000.1"/>
    </source>
</evidence>
<dbReference type="RefSeq" id="WP_250223131.1">
    <property type="nucleotide sequence ID" value="NZ_CP097762.1"/>
</dbReference>
<proteinExistence type="predicted"/>
<gene>
    <name evidence="1" type="ORF">M9405_02520</name>
</gene>
<name>A0ABY4SVN1_9ENTR</name>
<keyword evidence="2" id="KW-1185">Reference proteome</keyword>
<organism evidence="1 2">
    <name type="scientific">Candidatus Blochmannia ocreatus</name>
    <name type="common">nom. nud.</name>
    <dbReference type="NCBI Taxonomy" id="251538"/>
    <lineage>
        <taxon>Bacteria</taxon>
        <taxon>Pseudomonadati</taxon>
        <taxon>Pseudomonadota</taxon>
        <taxon>Gammaproteobacteria</taxon>
        <taxon>Enterobacterales</taxon>
        <taxon>Enterobacteriaceae</taxon>
        <taxon>ant endosymbionts</taxon>
        <taxon>Candidatus Blochmanniella</taxon>
    </lineage>
</organism>